<dbReference type="AlphaFoldDB" id="A0A931GT30"/>
<sequence>MSRVFHVPPVPGEGRRAVPHARSAAYSRSGEPARSGEHAGQAPGGGPARTGIVAGYLSPHPPHLVYAENPPQNEPRSQGGWEVLRWAYERLRHRIRHVHRPDVLIVHAPHWITMVGHHVNCVPNPKGVSVEPIFPHLFRYHYDFRTDVPLAEAIADEAGALGLVTSKLREPGVRVDYATIGALHMVNPEWDIPVVSLSANNNPYFYSEASLGEMEVLGEATRRAIERTGRRAVLLASNSLSHLHWHEEPPVPEDMEREHPYNDHQYRWDMKLLEAVRRGPTAPLRELISEHIEATASETKAGSLTWMLAAMGWPPVAGDVLGYGTIIGTGNAVVEWTPNGDREGDHHG</sequence>
<dbReference type="EC" id="1.13.11.76" evidence="3"/>
<reference evidence="3" key="1">
    <citation type="submission" date="2020-11" db="EMBL/GenBank/DDBJ databases">
        <title>Sequencing the genomes of 1000 actinobacteria strains.</title>
        <authorList>
            <person name="Klenk H.-P."/>
        </authorList>
    </citation>
    <scope>NUCLEOTIDE SEQUENCE</scope>
    <source>
        <strain evidence="3">DSM 43175</strain>
    </source>
</reference>
<evidence type="ECO:0000313" key="3">
    <source>
        <dbReference type="EMBL" id="MBG6091519.1"/>
    </source>
</evidence>
<dbReference type="Proteomes" id="UP000614047">
    <property type="component" value="Unassembled WGS sequence"/>
</dbReference>
<keyword evidence="4" id="KW-1185">Reference proteome</keyword>
<name>A0A931GT30_9ACTN</name>
<dbReference type="RefSeq" id="WP_197013819.1">
    <property type="nucleotide sequence ID" value="NZ_BAABES010000019.1"/>
</dbReference>
<organism evidence="3 4">
    <name type="scientific">Actinomadura viridis</name>
    <dbReference type="NCBI Taxonomy" id="58110"/>
    <lineage>
        <taxon>Bacteria</taxon>
        <taxon>Bacillati</taxon>
        <taxon>Actinomycetota</taxon>
        <taxon>Actinomycetes</taxon>
        <taxon>Streptosporangiales</taxon>
        <taxon>Thermomonosporaceae</taxon>
        <taxon>Actinomadura</taxon>
    </lineage>
</organism>
<dbReference type="GO" id="GO:0016702">
    <property type="term" value="F:oxidoreductase activity, acting on single donors with incorporation of molecular oxygen, incorporation of two atoms of oxygen"/>
    <property type="evidence" value="ECO:0007669"/>
    <property type="project" value="UniProtKB-ARBA"/>
</dbReference>
<dbReference type="Pfam" id="PF02900">
    <property type="entry name" value="LigB"/>
    <property type="match status" value="1"/>
</dbReference>
<dbReference type="GO" id="GO:0008198">
    <property type="term" value="F:ferrous iron binding"/>
    <property type="evidence" value="ECO:0007669"/>
    <property type="project" value="InterPro"/>
</dbReference>
<proteinExistence type="predicted"/>
<comment type="caution">
    <text evidence="3">The sequence shown here is derived from an EMBL/GenBank/DDBJ whole genome shotgun (WGS) entry which is preliminary data.</text>
</comment>
<dbReference type="EMBL" id="JADOUA010000001">
    <property type="protein sequence ID" value="MBG6091519.1"/>
    <property type="molecule type" value="Genomic_DNA"/>
</dbReference>
<gene>
    <name evidence="3" type="ORF">IW256_005632</name>
</gene>
<accession>A0A931GT30</accession>
<dbReference type="SUPFAM" id="SSF53213">
    <property type="entry name" value="LigB-like"/>
    <property type="match status" value="1"/>
</dbReference>
<evidence type="ECO:0000256" key="1">
    <source>
        <dbReference type="SAM" id="MobiDB-lite"/>
    </source>
</evidence>
<dbReference type="EC" id="1.13.11.74" evidence="3"/>
<evidence type="ECO:0000259" key="2">
    <source>
        <dbReference type="Pfam" id="PF02900"/>
    </source>
</evidence>
<keyword evidence="3" id="KW-0560">Oxidoreductase</keyword>
<feature type="region of interest" description="Disordered" evidence="1">
    <location>
        <begin position="1"/>
        <end position="52"/>
    </location>
</feature>
<protein>
    <submittedName>
        <fullName evidence="3">2-aminophenol/2-amino-5-chlorophenol 1,6-dioxygenase beta subunit</fullName>
        <ecNumber evidence="3">1.13.11.74</ecNumber>
        <ecNumber evidence="3">1.13.11.76</ecNumber>
    </submittedName>
</protein>
<dbReference type="Gene3D" id="3.40.830.10">
    <property type="entry name" value="LigB-like"/>
    <property type="match status" value="1"/>
</dbReference>
<evidence type="ECO:0000313" key="4">
    <source>
        <dbReference type="Proteomes" id="UP000614047"/>
    </source>
</evidence>
<dbReference type="InterPro" id="IPR004183">
    <property type="entry name" value="Xdiol_dOase_suB"/>
</dbReference>
<feature type="domain" description="Extradiol ring-cleavage dioxygenase class III enzyme subunit B" evidence="2">
    <location>
        <begin position="56"/>
        <end position="329"/>
    </location>
</feature>